<feature type="repeat" description="PPR" evidence="2">
    <location>
        <begin position="752"/>
        <end position="786"/>
    </location>
</feature>
<feature type="repeat" description="PPR" evidence="2">
    <location>
        <begin position="878"/>
        <end position="912"/>
    </location>
</feature>
<dbReference type="GO" id="GO:0009658">
    <property type="term" value="P:chloroplast organization"/>
    <property type="evidence" value="ECO:0007669"/>
    <property type="project" value="InterPro"/>
</dbReference>
<dbReference type="Pfam" id="PF13041">
    <property type="entry name" value="PPR_2"/>
    <property type="match status" value="1"/>
</dbReference>
<accession>A0A5N5JR40</accession>
<evidence type="ECO:0000313" key="4">
    <source>
        <dbReference type="EMBL" id="KAB5521898.1"/>
    </source>
</evidence>
<evidence type="ECO:0008006" key="6">
    <source>
        <dbReference type="Google" id="ProtNLM"/>
    </source>
</evidence>
<dbReference type="Pfam" id="PF13812">
    <property type="entry name" value="PPR_3"/>
    <property type="match status" value="1"/>
</dbReference>
<feature type="compositionally biased region" description="Low complexity" evidence="3">
    <location>
        <begin position="218"/>
        <end position="227"/>
    </location>
</feature>
<dbReference type="PANTHER" id="PTHR46935:SF1">
    <property type="entry name" value="OS01G0674700 PROTEIN"/>
    <property type="match status" value="1"/>
</dbReference>
<dbReference type="PROSITE" id="PS51375">
    <property type="entry name" value="PPR"/>
    <property type="match status" value="4"/>
</dbReference>
<feature type="repeat" description="PPR" evidence="2">
    <location>
        <begin position="1029"/>
        <end position="1063"/>
    </location>
</feature>
<dbReference type="NCBIfam" id="TIGR00756">
    <property type="entry name" value="PPR"/>
    <property type="match status" value="5"/>
</dbReference>
<feature type="compositionally biased region" description="Basic and acidic residues" evidence="3">
    <location>
        <begin position="188"/>
        <end position="201"/>
    </location>
</feature>
<dbReference type="Gene3D" id="1.25.40.10">
    <property type="entry name" value="Tetratricopeptide repeat domain"/>
    <property type="match status" value="4"/>
</dbReference>
<evidence type="ECO:0000256" key="3">
    <source>
        <dbReference type="SAM" id="MobiDB-lite"/>
    </source>
</evidence>
<evidence type="ECO:0000256" key="1">
    <source>
        <dbReference type="ARBA" id="ARBA00022737"/>
    </source>
</evidence>
<dbReference type="Proteomes" id="UP000326939">
    <property type="component" value="Chromosome 16"/>
</dbReference>
<proteinExistence type="predicted"/>
<feature type="repeat" description="PPR" evidence="2">
    <location>
        <begin position="982"/>
        <end position="1016"/>
    </location>
</feature>
<feature type="region of interest" description="Disordered" evidence="3">
    <location>
        <begin position="188"/>
        <end position="231"/>
    </location>
</feature>
<evidence type="ECO:0000256" key="2">
    <source>
        <dbReference type="PROSITE-ProRule" id="PRU00708"/>
    </source>
</evidence>
<dbReference type="EMBL" id="VDCV01000016">
    <property type="protein sequence ID" value="KAB5521898.1"/>
    <property type="molecule type" value="Genomic_DNA"/>
</dbReference>
<sequence>MEVIIMTNGQNCLSGFERNGNLTCNCSWKPYSSRGPLNSWRPPIFGVPLKSKCGKAIRVAGLRVKALQKDESDNRLVGGGGVIEKELEFKPSFGEYLKAMESVKTGREKNQVHKPNSHKLKDDLEGNDAPLLERDERSVKLRGFKDRVKVSKVMESDELGSTANRPSGEEDVVNAELDYRGGRIREFNHKVSGGKESDAHANVRRKRGGATSDKRWLRNSPRSSNSNLEDLKYRSYQLKDDLEESDAPSSVRHESSVNLRGFNNREKVSGVMESDEFGDNGDGCSGQEDVVNAELDYRGGGIREFNHKLGSKESRVHANVRRKMGGAASDDRWLRNSTGSMNSDLEDLNYRSYNLKGDLEERDAPSSITHENSVSLRRFNNREKVSGVMKSDEFGDNGDGYSGQEDVVNVELDYRGGRIREFNHKVGGKVSGVHADIRRKMGGAMSDGRWLRDHTSSMNSDLENFNETKSMKSRIAQRSPMVLGDIESIDRTISIKENLAHAKDSLDMFKIKGKAFEKENIGSGVNKMNGGVVRNRSQADKVSDKRYVQKNGLSRSSYQERGCGEDFELERAAFKSFEQSNDVIGKTKVPMWQIEEKIQKLGNWLNGADIDMPEWMFSKAMRSARVKFTDHSVLRIIQILGKLGNWRRVLQVIEWLNIRERYKSNRLRHVYTTALHVLGKAKRPVEALNLFRAMQQEMCLYPDLVAYHSIAVTLGQAGYMKELFDVIENMQSPPKKFKSGALGKRDLGMEPDTVVFNAVLNACVRRKQWEGAFWVLQQMKEKGLQPSTATYGLVMELLKELDFKSQHMDLFVLSISTSLTVGSNPTTNLFGVVQRFTSPVAWCIMAESGLMELVMLACGKYNLVHEFFKKVQKSSIPNALVYKVLVNTFWREGKTEEAVLAVKDMERRGIVGSAALYYDLARCLCTSGRCQEALDLIEKICKVANKPLVVTYTGLIQACLDSGNIQNAVYIFNQMRNFCPPNLVTCNIMLKACVEHGLFEEANELFNKMLDDGNHISRRSDYKFRVIPDSYTFNTMLDASIAENRWDDFEYVYQKMLHHGFHFNANRHLRMVLDASRAGKGEALEMTWQHLAQEDRIPPPPLVKERFCMMLEKEDIDSALACITPNSAGESQAFCRSAWLSLFEEKAQRFRKDTLIRLMHEARVVAARSNSPNPVLQNLLISCCDYNRPRVKVPGFNQT</sequence>
<dbReference type="InterPro" id="IPR044645">
    <property type="entry name" value="DG1/EMB2279-like"/>
</dbReference>
<keyword evidence="1" id="KW-0677">Repeat</keyword>
<dbReference type="InterPro" id="IPR011990">
    <property type="entry name" value="TPR-like_helical_dom_sf"/>
</dbReference>
<protein>
    <recommendedName>
        <fullName evidence="6">Pentacotripeptide-repeat region of PRORP domain-containing protein</fullName>
    </recommendedName>
</protein>
<gene>
    <name evidence="4" type="ORF">DKX38_026217</name>
</gene>
<dbReference type="SUPFAM" id="SSF48452">
    <property type="entry name" value="TPR-like"/>
    <property type="match status" value="1"/>
</dbReference>
<keyword evidence="5" id="KW-1185">Reference proteome</keyword>
<dbReference type="FunFam" id="1.25.40.10:FF:000363">
    <property type="entry name" value="Pentatricopeptide repeat-containing protein"/>
    <property type="match status" value="1"/>
</dbReference>
<dbReference type="Pfam" id="PF01535">
    <property type="entry name" value="PPR"/>
    <property type="match status" value="3"/>
</dbReference>
<dbReference type="PANTHER" id="PTHR46935">
    <property type="entry name" value="OS01G0674700 PROTEIN"/>
    <property type="match status" value="1"/>
</dbReference>
<name>A0A5N5JR40_9ROSI</name>
<evidence type="ECO:0000313" key="5">
    <source>
        <dbReference type="Proteomes" id="UP000326939"/>
    </source>
</evidence>
<organism evidence="4 5">
    <name type="scientific">Salix brachista</name>
    <dbReference type="NCBI Taxonomy" id="2182728"/>
    <lineage>
        <taxon>Eukaryota</taxon>
        <taxon>Viridiplantae</taxon>
        <taxon>Streptophyta</taxon>
        <taxon>Embryophyta</taxon>
        <taxon>Tracheophyta</taxon>
        <taxon>Spermatophyta</taxon>
        <taxon>Magnoliopsida</taxon>
        <taxon>eudicotyledons</taxon>
        <taxon>Gunneridae</taxon>
        <taxon>Pentapetalae</taxon>
        <taxon>rosids</taxon>
        <taxon>fabids</taxon>
        <taxon>Malpighiales</taxon>
        <taxon>Salicaceae</taxon>
        <taxon>Saliceae</taxon>
        <taxon>Salix</taxon>
    </lineage>
</organism>
<comment type="caution">
    <text evidence="4">The sequence shown here is derived from an EMBL/GenBank/DDBJ whole genome shotgun (WGS) entry which is preliminary data.</text>
</comment>
<reference evidence="5" key="1">
    <citation type="journal article" date="2019" name="Gigascience">
        <title>De novo genome assembly of the endangered Acer yangbiense, a plant species with extremely small populations endemic to Yunnan Province, China.</title>
        <authorList>
            <person name="Yang J."/>
            <person name="Wariss H.M."/>
            <person name="Tao L."/>
            <person name="Zhang R."/>
            <person name="Yun Q."/>
            <person name="Hollingsworth P."/>
            <person name="Dao Z."/>
            <person name="Luo G."/>
            <person name="Guo H."/>
            <person name="Ma Y."/>
            <person name="Sun W."/>
        </authorList>
    </citation>
    <scope>NUCLEOTIDE SEQUENCE [LARGE SCALE GENOMIC DNA]</scope>
    <source>
        <strain evidence="5">cv. br00</strain>
    </source>
</reference>
<dbReference type="GO" id="GO:0009507">
    <property type="term" value="C:chloroplast"/>
    <property type="evidence" value="ECO:0007669"/>
    <property type="project" value="TreeGrafter"/>
</dbReference>
<dbReference type="AlphaFoldDB" id="A0A5N5JR40"/>
<dbReference type="InterPro" id="IPR002885">
    <property type="entry name" value="PPR_rpt"/>
</dbReference>
<dbReference type="FunFam" id="1.25.40.10:FF:001393">
    <property type="entry name" value="Pentatricopeptide repeat-containing protein chloroplastic"/>
    <property type="match status" value="1"/>
</dbReference>
<feature type="region of interest" description="Disordered" evidence="3">
    <location>
        <begin position="104"/>
        <end position="129"/>
    </location>
</feature>